<dbReference type="EMBL" id="BAABKQ010000001">
    <property type="protein sequence ID" value="GAA4823046.1"/>
    <property type="molecule type" value="Genomic_DNA"/>
</dbReference>
<proteinExistence type="inferred from homology"/>
<evidence type="ECO:0000256" key="4">
    <source>
        <dbReference type="ARBA" id="ARBA00013244"/>
    </source>
</evidence>
<keyword evidence="15" id="KW-1185">Reference proteome</keyword>
<keyword evidence="6" id="KW-0808">Transferase</keyword>
<dbReference type="PANTHER" id="PTHR31650:SF1">
    <property type="entry name" value="WAX ESTER SYNTHASE_DIACYLGLYCEROL ACYLTRANSFERASE 4-RELATED"/>
    <property type="match status" value="1"/>
</dbReference>
<evidence type="ECO:0000313" key="15">
    <source>
        <dbReference type="Proteomes" id="UP001500839"/>
    </source>
</evidence>
<dbReference type="InterPro" id="IPR009721">
    <property type="entry name" value="O-acyltransferase_WSD1_C"/>
</dbReference>
<dbReference type="Pfam" id="PF06974">
    <property type="entry name" value="WS_DGAT_C"/>
    <property type="match status" value="1"/>
</dbReference>
<comment type="pathway">
    <text evidence="2">Lipid metabolism.</text>
</comment>
<keyword evidence="7" id="KW-0319">Glycerol metabolism</keyword>
<evidence type="ECO:0000259" key="13">
    <source>
        <dbReference type="Pfam" id="PF06974"/>
    </source>
</evidence>
<comment type="pathway">
    <text evidence="1">Glycerolipid metabolism; triacylglycerol biosynthesis.</text>
</comment>
<organism evidence="14 15">
    <name type="scientific">Tomitella cavernea</name>
    <dbReference type="NCBI Taxonomy" id="1387982"/>
    <lineage>
        <taxon>Bacteria</taxon>
        <taxon>Bacillati</taxon>
        <taxon>Actinomycetota</taxon>
        <taxon>Actinomycetes</taxon>
        <taxon>Mycobacteriales</taxon>
        <taxon>Tomitella</taxon>
    </lineage>
</organism>
<evidence type="ECO:0000256" key="3">
    <source>
        <dbReference type="ARBA" id="ARBA00009587"/>
    </source>
</evidence>
<sequence length="504" mass="53418">MRRGITGDFESMSSRDAVYLYDEHPRHHETIIACYIFEAPSGVPPSCSSPAALRAWMEARLAAAPLFTRRVRFAPLHLDLPVWVPVAEVDLAAHVHLHHVNGDWPALRGAIGTVAASPIDLARPPWELHALTGARFVDGQHPVTAVVLKVHHSAADGMAVRAMESALFASMGTHSEVAGDSGSRNGTRRSAHPLETAARAAAQAPVRAFRFARRLRTTSSDVEDAGTPSRQDCAAAPRRNRPMTPFNAPATGGLVFDVASFPLADAAAARAAAPGATVNDVLLTAVGGALRRHLAVGRTAADDQERQESLAALVPISLRLRDTRSGGSRNLDAGGGSANQLVLGTVDLRTDIAEPAARLAAVTAASAAEKSRWMDPRTRNARSRMDAAPAWLLAIRGWVRSHSSVSATSTVLRNTMVSNLPAPSGESEFDGTLLRTAFGVLPVVDGDRLRHLFTTSTDRITLCVSADDDALAVPADYATLVLEEIDALVAAGRVAQNRVSDPGL</sequence>
<evidence type="ECO:0000256" key="9">
    <source>
        <dbReference type="ARBA" id="ARBA00023315"/>
    </source>
</evidence>
<dbReference type="InterPro" id="IPR045034">
    <property type="entry name" value="O-acyltransferase_WSD1-like"/>
</dbReference>
<evidence type="ECO:0000256" key="2">
    <source>
        <dbReference type="ARBA" id="ARBA00005189"/>
    </source>
</evidence>
<feature type="region of interest" description="Disordered" evidence="11">
    <location>
        <begin position="218"/>
        <end position="244"/>
    </location>
</feature>
<evidence type="ECO:0000256" key="11">
    <source>
        <dbReference type="SAM" id="MobiDB-lite"/>
    </source>
</evidence>
<accession>A0ABP9D2U2</accession>
<comment type="similarity">
    <text evidence="3">Belongs to the long-chain O-acyltransferase family.</text>
</comment>
<evidence type="ECO:0000256" key="10">
    <source>
        <dbReference type="ARBA" id="ARBA00048109"/>
    </source>
</evidence>
<keyword evidence="5" id="KW-0444">Lipid biosynthesis</keyword>
<dbReference type="PANTHER" id="PTHR31650">
    <property type="entry name" value="O-ACYLTRANSFERASE (WSD1-LIKE) FAMILY PROTEIN"/>
    <property type="match status" value="1"/>
</dbReference>
<dbReference type="InterPro" id="IPR004255">
    <property type="entry name" value="O-acyltransferase_WSD1_N"/>
</dbReference>
<evidence type="ECO:0000256" key="5">
    <source>
        <dbReference type="ARBA" id="ARBA00022516"/>
    </source>
</evidence>
<evidence type="ECO:0000313" key="14">
    <source>
        <dbReference type="EMBL" id="GAA4823046.1"/>
    </source>
</evidence>
<evidence type="ECO:0000259" key="12">
    <source>
        <dbReference type="Pfam" id="PF03007"/>
    </source>
</evidence>
<feature type="domain" description="O-acyltransferase WSD1 C-terminal" evidence="13">
    <location>
        <begin position="339"/>
        <end position="487"/>
    </location>
</feature>
<comment type="caution">
    <text evidence="14">The sequence shown here is derived from an EMBL/GenBank/DDBJ whole genome shotgun (WGS) entry which is preliminary data.</text>
</comment>
<reference evidence="15" key="1">
    <citation type="journal article" date="2019" name="Int. J. Syst. Evol. Microbiol.">
        <title>The Global Catalogue of Microorganisms (GCM) 10K type strain sequencing project: providing services to taxonomists for standard genome sequencing and annotation.</title>
        <authorList>
            <consortium name="The Broad Institute Genomics Platform"/>
            <consortium name="The Broad Institute Genome Sequencing Center for Infectious Disease"/>
            <person name="Wu L."/>
            <person name="Ma J."/>
        </authorList>
    </citation>
    <scope>NUCLEOTIDE SEQUENCE [LARGE SCALE GENOMIC DNA]</scope>
    <source>
        <strain evidence="15">JCM 18542</strain>
    </source>
</reference>
<protein>
    <recommendedName>
        <fullName evidence="4">diacylglycerol O-acyltransferase</fullName>
        <ecNumber evidence="4">2.3.1.20</ecNumber>
    </recommendedName>
</protein>
<keyword evidence="9" id="KW-0012">Acyltransferase</keyword>
<feature type="domain" description="O-acyltransferase WSD1-like N-terminal" evidence="12">
    <location>
        <begin position="12"/>
        <end position="281"/>
    </location>
</feature>
<keyword evidence="8" id="KW-0443">Lipid metabolism</keyword>
<dbReference type="SUPFAM" id="SSF52777">
    <property type="entry name" value="CoA-dependent acyltransferases"/>
    <property type="match status" value="1"/>
</dbReference>
<name>A0ABP9D2U2_9ACTN</name>
<dbReference type="Proteomes" id="UP001500839">
    <property type="component" value="Unassembled WGS sequence"/>
</dbReference>
<comment type="catalytic activity">
    <reaction evidence="10">
        <text>an acyl-CoA + a 1,2-diacyl-sn-glycerol = a triacyl-sn-glycerol + CoA</text>
        <dbReference type="Rhea" id="RHEA:10868"/>
        <dbReference type="ChEBI" id="CHEBI:17815"/>
        <dbReference type="ChEBI" id="CHEBI:57287"/>
        <dbReference type="ChEBI" id="CHEBI:58342"/>
        <dbReference type="ChEBI" id="CHEBI:64615"/>
        <dbReference type="EC" id="2.3.1.20"/>
    </reaction>
</comment>
<dbReference type="EC" id="2.3.1.20" evidence="4"/>
<gene>
    <name evidence="14" type="ORF">GCM10023353_34630</name>
</gene>
<evidence type="ECO:0000256" key="1">
    <source>
        <dbReference type="ARBA" id="ARBA00004771"/>
    </source>
</evidence>
<dbReference type="Pfam" id="PF03007">
    <property type="entry name" value="WS_DGAT_cat"/>
    <property type="match status" value="1"/>
</dbReference>
<evidence type="ECO:0000256" key="8">
    <source>
        <dbReference type="ARBA" id="ARBA00023098"/>
    </source>
</evidence>
<evidence type="ECO:0000256" key="6">
    <source>
        <dbReference type="ARBA" id="ARBA00022679"/>
    </source>
</evidence>
<evidence type="ECO:0000256" key="7">
    <source>
        <dbReference type="ARBA" id="ARBA00022798"/>
    </source>
</evidence>